<dbReference type="NCBIfam" id="TIGR01139">
    <property type="entry name" value="cysK"/>
    <property type="match status" value="1"/>
</dbReference>
<dbReference type="InterPro" id="IPR005859">
    <property type="entry name" value="CysK"/>
</dbReference>
<feature type="domain" description="Tryptophan synthase beta chain-like PALP" evidence="14">
    <location>
        <begin position="8"/>
        <end position="294"/>
    </location>
</feature>
<comment type="cofactor">
    <cofactor evidence="1 11 13">
        <name>pyridoxal 5'-phosphate</name>
        <dbReference type="ChEBI" id="CHEBI:597326"/>
    </cofactor>
</comment>
<dbReference type="RefSeq" id="WP_092093018.1">
    <property type="nucleotide sequence ID" value="NZ_FOQE01000028.1"/>
</dbReference>
<evidence type="ECO:0000256" key="11">
    <source>
        <dbReference type="PIRSR" id="PIRSR605856-50"/>
    </source>
</evidence>
<keyword evidence="7 13" id="KW-0808">Transferase</keyword>
<dbReference type="GO" id="GO:0004124">
    <property type="term" value="F:cysteine synthase activity"/>
    <property type="evidence" value="ECO:0007669"/>
    <property type="project" value="UniProtKB-UniRule"/>
</dbReference>
<evidence type="ECO:0000256" key="12">
    <source>
        <dbReference type="PIRSR" id="PIRSR605856-51"/>
    </source>
</evidence>
<dbReference type="EC" id="2.5.1.47" evidence="4 13"/>
<feature type="binding site" evidence="11">
    <location>
        <position position="267"/>
    </location>
    <ligand>
        <name>pyridoxal 5'-phosphate</name>
        <dbReference type="ChEBI" id="CHEBI:597326"/>
    </ligand>
</feature>
<dbReference type="InterPro" id="IPR001926">
    <property type="entry name" value="TrpB-like_PALP"/>
</dbReference>
<sequence>MTKVVSSITEWIGNTPMVRLTKVVPAGAAEVYVKLEGMNPGGSVKDRIALNMIEVAEQEGKLKKGDTIVEPTSGNTGVGLAMVAAAKGYKAVLVMPDTMSEERRKLLQAYGAELVLTSGAEGMKAAIQKAEALSQQDGYFMPMQFDNLANPAVHAATTGPEIIDALDGHAPDAFVSGVGTGGTLTGAGKTLKKENPEIKIYAVEPEESPVLNGGHSGPHKIQGIGAGFIPEVLDTVLYDKALKVSSEDALKMARRVAAEEGLLVGPSSGAAIKAAIDVAKTLSSDQRVVTIAPDTGERYLSTGLYDNGESSADPNI</sequence>
<gene>
    <name evidence="15" type="ORF">SAMN04489868_1283</name>
</gene>
<feature type="modified residue" description="N6-(pyridoxal phosphate)lysine" evidence="12">
    <location>
        <position position="45"/>
    </location>
</feature>
<dbReference type="InterPro" id="IPR001216">
    <property type="entry name" value="P-phosphate_BS"/>
</dbReference>
<keyword evidence="6 13" id="KW-0028">Amino-acid biosynthesis</keyword>
<evidence type="ECO:0000313" key="15">
    <source>
        <dbReference type="EMBL" id="SFH81297.1"/>
    </source>
</evidence>
<accession>A0A1I3D3M5</accession>
<comment type="similarity">
    <text evidence="3 13">Belongs to the cysteine synthase/cystathionine beta-synthase family.</text>
</comment>
<dbReference type="InterPro" id="IPR036052">
    <property type="entry name" value="TrpB-like_PALP_sf"/>
</dbReference>
<evidence type="ECO:0000256" key="10">
    <source>
        <dbReference type="ARBA" id="ARBA00047931"/>
    </source>
</evidence>
<evidence type="ECO:0000256" key="2">
    <source>
        <dbReference type="ARBA" id="ARBA00004962"/>
    </source>
</evidence>
<dbReference type="PANTHER" id="PTHR10314">
    <property type="entry name" value="CYSTATHIONINE BETA-SYNTHASE"/>
    <property type="match status" value="1"/>
</dbReference>
<feature type="binding site" evidence="11">
    <location>
        <begin position="179"/>
        <end position="183"/>
    </location>
    <ligand>
        <name>pyridoxal 5'-phosphate</name>
        <dbReference type="ChEBI" id="CHEBI:597326"/>
    </ligand>
</feature>
<evidence type="ECO:0000256" key="3">
    <source>
        <dbReference type="ARBA" id="ARBA00007103"/>
    </source>
</evidence>
<evidence type="ECO:0000256" key="6">
    <source>
        <dbReference type="ARBA" id="ARBA00022605"/>
    </source>
</evidence>
<evidence type="ECO:0000256" key="7">
    <source>
        <dbReference type="ARBA" id="ARBA00022679"/>
    </source>
</evidence>
<dbReference type="EMBL" id="FOQE01000028">
    <property type="protein sequence ID" value="SFH81297.1"/>
    <property type="molecule type" value="Genomic_DNA"/>
</dbReference>
<keyword evidence="16" id="KW-1185">Reference proteome</keyword>
<evidence type="ECO:0000256" key="9">
    <source>
        <dbReference type="ARBA" id="ARBA00023192"/>
    </source>
</evidence>
<dbReference type="Pfam" id="PF00291">
    <property type="entry name" value="PALP"/>
    <property type="match status" value="1"/>
</dbReference>
<evidence type="ECO:0000256" key="8">
    <source>
        <dbReference type="ARBA" id="ARBA00022898"/>
    </source>
</evidence>
<dbReference type="InterPro" id="IPR050214">
    <property type="entry name" value="Cys_Synth/Cystath_Beta-Synth"/>
</dbReference>
<keyword evidence="8 11" id="KW-0663">Pyridoxal phosphate</keyword>
<feature type="binding site" evidence="11">
    <location>
        <position position="75"/>
    </location>
    <ligand>
        <name>pyridoxal 5'-phosphate</name>
        <dbReference type="ChEBI" id="CHEBI:597326"/>
    </ligand>
</feature>
<protein>
    <recommendedName>
        <fullName evidence="5 13">Cysteine synthase</fullName>
        <ecNumber evidence="4 13">2.5.1.47</ecNumber>
    </recommendedName>
</protein>
<comment type="catalytic activity">
    <reaction evidence="10 13">
        <text>O-acetyl-L-serine + hydrogen sulfide = L-cysteine + acetate</text>
        <dbReference type="Rhea" id="RHEA:14829"/>
        <dbReference type="ChEBI" id="CHEBI:29919"/>
        <dbReference type="ChEBI" id="CHEBI:30089"/>
        <dbReference type="ChEBI" id="CHEBI:35235"/>
        <dbReference type="ChEBI" id="CHEBI:58340"/>
        <dbReference type="EC" id="2.5.1.47"/>
    </reaction>
</comment>
<keyword evidence="9 13" id="KW-0198">Cysteine biosynthesis</keyword>
<organism evidence="15 16">
    <name type="scientific">Pisciglobus halotolerans</name>
    <dbReference type="NCBI Taxonomy" id="745365"/>
    <lineage>
        <taxon>Bacteria</taxon>
        <taxon>Bacillati</taxon>
        <taxon>Bacillota</taxon>
        <taxon>Bacilli</taxon>
        <taxon>Lactobacillales</taxon>
        <taxon>Carnobacteriaceae</taxon>
    </lineage>
</organism>
<dbReference type="NCBIfam" id="TIGR01136">
    <property type="entry name" value="cysKM"/>
    <property type="match status" value="1"/>
</dbReference>
<dbReference type="SUPFAM" id="SSF53686">
    <property type="entry name" value="Tryptophan synthase beta subunit-like PLP-dependent enzymes"/>
    <property type="match status" value="1"/>
</dbReference>
<comment type="pathway">
    <text evidence="2">Amino-acid biosynthesis; L-cysteine biosynthesis; L-cysteine from L-serine: step 2/2.</text>
</comment>
<proteinExistence type="inferred from homology"/>
<evidence type="ECO:0000256" key="4">
    <source>
        <dbReference type="ARBA" id="ARBA00012681"/>
    </source>
</evidence>
<evidence type="ECO:0000313" key="16">
    <source>
        <dbReference type="Proteomes" id="UP000198668"/>
    </source>
</evidence>
<dbReference type="FunFam" id="3.40.50.1100:FF:000003">
    <property type="entry name" value="Cystathionine beta-synthase"/>
    <property type="match status" value="1"/>
</dbReference>
<dbReference type="GO" id="GO:0006535">
    <property type="term" value="P:cysteine biosynthetic process from serine"/>
    <property type="evidence" value="ECO:0007669"/>
    <property type="project" value="UniProtKB-UniRule"/>
</dbReference>
<dbReference type="FunFam" id="3.40.50.1100:FF:000118">
    <property type="entry name" value="Related to CYS4-cystathionine beta-synthase"/>
    <property type="match status" value="1"/>
</dbReference>
<evidence type="ECO:0000256" key="13">
    <source>
        <dbReference type="RuleBase" id="RU003985"/>
    </source>
</evidence>
<dbReference type="Gene3D" id="3.40.50.1100">
    <property type="match status" value="2"/>
</dbReference>
<dbReference type="OrthoDB" id="9808024at2"/>
<dbReference type="PROSITE" id="PS00901">
    <property type="entry name" value="CYS_SYNTHASE"/>
    <property type="match status" value="1"/>
</dbReference>
<dbReference type="UniPathway" id="UPA00136">
    <property type="reaction ID" value="UER00200"/>
</dbReference>
<evidence type="ECO:0000259" key="14">
    <source>
        <dbReference type="Pfam" id="PF00291"/>
    </source>
</evidence>
<dbReference type="Proteomes" id="UP000198668">
    <property type="component" value="Unassembled WGS sequence"/>
</dbReference>
<dbReference type="AlphaFoldDB" id="A0A1I3D3M5"/>
<dbReference type="InterPro" id="IPR005856">
    <property type="entry name" value="Cys_synth"/>
</dbReference>
<evidence type="ECO:0000256" key="1">
    <source>
        <dbReference type="ARBA" id="ARBA00001933"/>
    </source>
</evidence>
<dbReference type="CDD" id="cd01561">
    <property type="entry name" value="CBS_like"/>
    <property type="match status" value="1"/>
</dbReference>
<evidence type="ECO:0000256" key="5">
    <source>
        <dbReference type="ARBA" id="ARBA00019371"/>
    </source>
</evidence>
<name>A0A1I3D3M5_9LACT</name>
<reference evidence="15 16" key="1">
    <citation type="submission" date="2016-10" db="EMBL/GenBank/DDBJ databases">
        <authorList>
            <person name="de Groot N.N."/>
        </authorList>
    </citation>
    <scope>NUCLEOTIDE SEQUENCE [LARGE SCALE GENOMIC DNA]</scope>
    <source>
        <strain evidence="15 16">DSM 27630</strain>
    </source>
</reference>